<protein>
    <recommendedName>
        <fullName evidence="2">glucuronosyltransferase</fullName>
        <ecNumber evidence="2">2.4.1.17</ecNumber>
    </recommendedName>
</protein>
<feature type="chain" id="PRO_5035761895" description="glucuronosyltransferase" evidence="7">
    <location>
        <begin position="17"/>
        <end position="356"/>
    </location>
</feature>
<organism evidence="8 9">
    <name type="scientific">Caenorhabditis japonica</name>
    <dbReference type="NCBI Taxonomy" id="281687"/>
    <lineage>
        <taxon>Eukaryota</taxon>
        <taxon>Metazoa</taxon>
        <taxon>Ecdysozoa</taxon>
        <taxon>Nematoda</taxon>
        <taxon>Chromadorea</taxon>
        <taxon>Rhabditida</taxon>
        <taxon>Rhabditina</taxon>
        <taxon>Rhabditomorpha</taxon>
        <taxon>Rhabditoidea</taxon>
        <taxon>Rhabditidae</taxon>
        <taxon>Peloderinae</taxon>
        <taxon>Caenorhabditis</taxon>
    </lineage>
</organism>
<proteinExistence type="inferred from homology"/>
<evidence type="ECO:0000256" key="5">
    <source>
        <dbReference type="ARBA" id="ARBA00022729"/>
    </source>
</evidence>
<evidence type="ECO:0000256" key="4">
    <source>
        <dbReference type="ARBA" id="ARBA00022679"/>
    </source>
</evidence>
<accession>A0A8R1DEN0</accession>
<evidence type="ECO:0000256" key="1">
    <source>
        <dbReference type="ARBA" id="ARBA00009995"/>
    </source>
</evidence>
<keyword evidence="5 7" id="KW-0732">Signal</keyword>
<comment type="catalytic activity">
    <reaction evidence="6">
        <text>glucuronate acceptor + UDP-alpha-D-glucuronate = acceptor beta-D-glucuronoside + UDP + H(+)</text>
        <dbReference type="Rhea" id="RHEA:21032"/>
        <dbReference type="ChEBI" id="CHEBI:15378"/>
        <dbReference type="ChEBI" id="CHEBI:58052"/>
        <dbReference type="ChEBI" id="CHEBI:58223"/>
        <dbReference type="ChEBI" id="CHEBI:132367"/>
        <dbReference type="ChEBI" id="CHEBI:132368"/>
        <dbReference type="EC" id="2.4.1.17"/>
    </reaction>
</comment>
<evidence type="ECO:0000256" key="7">
    <source>
        <dbReference type="SAM" id="SignalP"/>
    </source>
</evidence>
<dbReference type="GO" id="GO:0015020">
    <property type="term" value="F:glucuronosyltransferase activity"/>
    <property type="evidence" value="ECO:0007669"/>
    <property type="project" value="UniProtKB-EC"/>
</dbReference>
<evidence type="ECO:0000256" key="6">
    <source>
        <dbReference type="ARBA" id="ARBA00047475"/>
    </source>
</evidence>
<dbReference type="InterPro" id="IPR002213">
    <property type="entry name" value="UDP_glucos_trans"/>
</dbReference>
<keyword evidence="3" id="KW-0328">Glycosyltransferase</keyword>
<dbReference type="EC" id="2.4.1.17" evidence="2"/>
<reference evidence="9" key="1">
    <citation type="submission" date="2010-08" db="EMBL/GenBank/DDBJ databases">
        <authorList>
            <consortium name="Caenorhabditis japonica Sequencing Consortium"/>
            <person name="Wilson R.K."/>
        </authorList>
    </citation>
    <scope>NUCLEOTIDE SEQUENCE [LARGE SCALE GENOMIC DNA]</scope>
    <source>
        <strain evidence="9">DF5081</strain>
    </source>
</reference>
<evidence type="ECO:0000313" key="9">
    <source>
        <dbReference type="Proteomes" id="UP000005237"/>
    </source>
</evidence>
<dbReference type="EnsemblMetazoa" id="CJA00514a.1">
    <property type="protein sequence ID" value="CJA00514a.1"/>
    <property type="gene ID" value="WBGene00119718"/>
</dbReference>
<feature type="signal peptide" evidence="7">
    <location>
        <begin position="1"/>
        <end position="16"/>
    </location>
</feature>
<dbReference type="Proteomes" id="UP000005237">
    <property type="component" value="Unassembled WGS sequence"/>
</dbReference>
<evidence type="ECO:0000313" key="8">
    <source>
        <dbReference type="EnsemblMetazoa" id="CJA00514a.1"/>
    </source>
</evidence>
<dbReference type="SUPFAM" id="SSF53756">
    <property type="entry name" value="UDP-Glycosyltransferase/glycogen phosphorylase"/>
    <property type="match status" value="1"/>
</dbReference>
<dbReference type="AlphaFoldDB" id="A0A8R1DEN0"/>
<dbReference type="PANTHER" id="PTHR48043">
    <property type="entry name" value="EG:EG0003.4 PROTEIN-RELATED"/>
    <property type="match status" value="1"/>
</dbReference>
<dbReference type="InterPro" id="IPR050271">
    <property type="entry name" value="UDP-glycosyltransferase"/>
</dbReference>
<dbReference type="PANTHER" id="PTHR48043:SF41">
    <property type="entry name" value="GLUCURONOSYLTRANSFERASE"/>
    <property type="match status" value="1"/>
</dbReference>
<name>A0A8R1DEN0_CAEJA</name>
<sequence length="356" mass="40688">MRALLLLLAFLELGEALNVLFYTAVIGTSHVYFLNSAIKALLKNGHTVDVVMSVYNEMVTVKLQEGVRRVYHNRHSDPNHWEKNAHHFSNMFEKKWTSFGQFEHFQVTGYELCKIALKDQKLQDFIQNGNYSIGVTSDYDPCGGILFTASGIASSASLIPTPLLFRQVVNSGLPSIASVYGKMLAPENDGSLLDRFVNLLRLTHYHYVIAPKWENKYNELINIKYGSNFPDVATIERNLDVVFANSNEILEKQRPLSQKIKYIGGIGVKQAKQLPEEFETLLSRNSKHFVLFSFGTQVPAEKMPKTIRKNFVEAFKTFPNVTFLWKYDNIQLDSELFDGVENVQRLQWLPQAELLR</sequence>
<dbReference type="Gene3D" id="3.40.50.2000">
    <property type="entry name" value="Glycogen Phosphorylase B"/>
    <property type="match status" value="1"/>
</dbReference>
<keyword evidence="4" id="KW-0808">Transferase</keyword>
<reference evidence="8" key="2">
    <citation type="submission" date="2022-06" db="UniProtKB">
        <authorList>
            <consortium name="EnsemblMetazoa"/>
        </authorList>
    </citation>
    <scope>IDENTIFICATION</scope>
    <source>
        <strain evidence="8">DF5081</strain>
    </source>
</reference>
<comment type="similarity">
    <text evidence="1">Belongs to the UDP-glycosyltransferase family.</text>
</comment>
<dbReference type="Pfam" id="PF00201">
    <property type="entry name" value="UDPGT"/>
    <property type="match status" value="1"/>
</dbReference>
<keyword evidence="9" id="KW-1185">Reference proteome</keyword>
<evidence type="ECO:0000256" key="3">
    <source>
        <dbReference type="ARBA" id="ARBA00022676"/>
    </source>
</evidence>
<evidence type="ECO:0000256" key="2">
    <source>
        <dbReference type="ARBA" id="ARBA00012544"/>
    </source>
</evidence>